<organism evidence="2 3">
    <name type="scientific">Eumeta variegata</name>
    <name type="common">Bagworm moth</name>
    <name type="synonym">Eumeta japonica</name>
    <dbReference type="NCBI Taxonomy" id="151549"/>
    <lineage>
        <taxon>Eukaryota</taxon>
        <taxon>Metazoa</taxon>
        <taxon>Ecdysozoa</taxon>
        <taxon>Arthropoda</taxon>
        <taxon>Hexapoda</taxon>
        <taxon>Insecta</taxon>
        <taxon>Pterygota</taxon>
        <taxon>Neoptera</taxon>
        <taxon>Endopterygota</taxon>
        <taxon>Lepidoptera</taxon>
        <taxon>Glossata</taxon>
        <taxon>Ditrysia</taxon>
        <taxon>Tineoidea</taxon>
        <taxon>Psychidae</taxon>
        <taxon>Oiketicinae</taxon>
        <taxon>Eumeta</taxon>
    </lineage>
</organism>
<proteinExistence type="predicted"/>
<dbReference type="Proteomes" id="UP000299102">
    <property type="component" value="Unassembled WGS sequence"/>
</dbReference>
<name>A0A4C1WEL5_EUMVA</name>
<evidence type="ECO:0000256" key="1">
    <source>
        <dbReference type="SAM" id="MobiDB-lite"/>
    </source>
</evidence>
<feature type="compositionally biased region" description="Basic and acidic residues" evidence="1">
    <location>
        <begin position="88"/>
        <end position="100"/>
    </location>
</feature>
<reference evidence="2 3" key="1">
    <citation type="journal article" date="2019" name="Commun. Biol.">
        <title>The bagworm genome reveals a unique fibroin gene that provides high tensile strength.</title>
        <authorList>
            <person name="Kono N."/>
            <person name="Nakamura H."/>
            <person name="Ohtoshi R."/>
            <person name="Tomita M."/>
            <person name="Numata K."/>
            <person name="Arakawa K."/>
        </authorList>
    </citation>
    <scope>NUCLEOTIDE SEQUENCE [LARGE SCALE GENOMIC DNA]</scope>
</reference>
<gene>
    <name evidence="2" type="ORF">EVAR_28010_1</name>
</gene>
<evidence type="ECO:0000313" key="2">
    <source>
        <dbReference type="EMBL" id="GBP48624.1"/>
    </source>
</evidence>
<dbReference type="EMBL" id="BGZK01000527">
    <property type="protein sequence ID" value="GBP48624.1"/>
    <property type="molecule type" value="Genomic_DNA"/>
</dbReference>
<dbReference type="AlphaFoldDB" id="A0A4C1WEL5"/>
<feature type="region of interest" description="Disordered" evidence="1">
    <location>
        <begin position="77"/>
        <end position="121"/>
    </location>
</feature>
<evidence type="ECO:0000313" key="3">
    <source>
        <dbReference type="Proteomes" id="UP000299102"/>
    </source>
</evidence>
<accession>A0A4C1WEL5</accession>
<comment type="caution">
    <text evidence="2">The sequence shown here is derived from an EMBL/GenBank/DDBJ whole genome shotgun (WGS) entry which is preliminary data.</text>
</comment>
<sequence length="121" mass="13151">MYSLCPPFWEIGLTTPPKELRVLKVKFPGAAVSKKNVEERDDSDDVQIRERTQCPDFPKGTKSTEAVMKKLSQKAVVTTPVPSTSPEIMEKANTSHEAKGARGTVSNSYATGEGAPLTLSK</sequence>
<keyword evidence="3" id="KW-1185">Reference proteome</keyword>
<protein>
    <submittedName>
        <fullName evidence="2">Uncharacterized protein</fullName>
    </submittedName>
</protein>